<evidence type="ECO:0000256" key="1">
    <source>
        <dbReference type="SAM" id="MobiDB-lite"/>
    </source>
</evidence>
<gene>
    <name evidence="3" type="ORF">J2S57_000614</name>
</gene>
<keyword evidence="4" id="KW-1185">Reference proteome</keyword>
<feature type="region of interest" description="Disordered" evidence="1">
    <location>
        <begin position="1"/>
        <end position="21"/>
    </location>
</feature>
<accession>A0ABT9NXZ1</accession>
<feature type="transmembrane region" description="Helical" evidence="2">
    <location>
        <begin position="121"/>
        <end position="143"/>
    </location>
</feature>
<dbReference type="EMBL" id="JAUSQZ010000001">
    <property type="protein sequence ID" value="MDP9824865.1"/>
    <property type="molecule type" value="Genomic_DNA"/>
</dbReference>
<dbReference type="RefSeq" id="WP_307238054.1">
    <property type="nucleotide sequence ID" value="NZ_JAUSQZ010000001.1"/>
</dbReference>
<evidence type="ECO:0000313" key="4">
    <source>
        <dbReference type="Proteomes" id="UP001235712"/>
    </source>
</evidence>
<comment type="caution">
    <text evidence="3">The sequence shown here is derived from an EMBL/GenBank/DDBJ whole genome shotgun (WGS) entry which is preliminary data.</text>
</comment>
<keyword evidence="2" id="KW-0812">Transmembrane</keyword>
<protein>
    <submittedName>
        <fullName evidence="3">Uncharacterized protein</fullName>
    </submittedName>
</protein>
<evidence type="ECO:0000256" key="2">
    <source>
        <dbReference type="SAM" id="Phobius"/>
    </source>
</evidence>
<reference evidence="3 4" key="1">
    <citation type="submission" date="2023-07" db="EMBL/GenBank/DDBJ databases">
        <title>Sequencing the genomes of 1000 actinobacteria strains.</title>
        <authorList>
            <person name="Klenk H.-P."/>
        </authorList>
    </citation>
    <scope>NUCLEOTIDE SEQUENCE [LARGE SCALE GENOMIC DNA]</scope>
    <source>
        <strain evidence="3 4">DSM 44388</strain>
    </source>
</reference>
<organism evidence="3 4">
    <name type="scientific">Kineosporia succinea</name>
    <dbReference type="NCBI Taxonomy" id="84632"/>
    <lineage>
        <taxon>Bacteria</taxon>
        <taxon>Bacillati</taxon>
        <taxon>Actinomycetota</taxon>
        <taxon>Actinomycetes</taxon>
        <taxon>Kineosporiales</taxon>
        <taxon>Kineosporiaceae</taxon>
        <taxon>Kineosporia</taxon>
    </lineage>
</organism>
<keyword evidence="2" id="KW-0472">Membrane</keyword>
<evidence type="ECO:0000313" key="3">
    <source>
        <dbReference type="EMBL" id="MDP9824865.1"/>
    </source>
</evidence>
<keyword evidence="2" id="KW-1133">Transmembrane helix</keyword>
<feature type="transmembrane region" description="Helical" evidence="2">
    <location>
        <begin position="96"/>
        <end position="115"/>
    </location>
</feature>
<name>A0ABT9NXZ1_9ACTN</name>
<dbReference type="Proteomes" id="UP001235712">
    <property type="component" value="Unassembled WGS sequence"/>
</dbReference>
<sequence length="489" mass="53751">MTVNMATGAASAGRHLAPPDDIHQEQAAPDDLVTRLLCAACYLHDDIADAAQTHLLTPSRRALTPNWEVDVVALARHAARAQGLRTSRDRWLNTELFYVAGIAVLGLILTLSGVFNLFQFVLFVLFLLFCAYWAAAGIVWFGLRSARRAAISVARDPGEDPPPPLRRRSTEEALYDLNHCNAVLYRSDAAPFVGSGVKLDTWQMTLDISRRSEAGGPGITGADLQIALLELLPGRISPRPSGHHRLYVRGGQGALSVDLYRQGPLEPRLDMDEVLNWRRPSTVVHAATLWPYFDRRDESARTYTCFQQSALGGQVVVSLFVRAWVANQTLFVEGQVYALRPLHPQLYEVNDLDTSSGAELRELGPIALHDATALLLNAPSEVLKKARAARLRAANASEADAEIEHRRDVDFGAVKSLREQVTNFDLGEHFAAADEEVYYQAFVRRTMECIGIFLQTRGVDQAEFAGQSADIISHTNENARGIYGAASGA</sequence>
<proteinExistence type="predicted"/>